<dbReference type="SUPFAM" id="SSF75632">
    <property type="entry name" value="Cullin homology domain"/>
    <property type="match status" value="1"/>
</dbReference>
<organism evidence="1 2">
    <name type="scientific">Torulaspora globosa</name>
    <dbReference type="NCBI Taxonomy" id="48254"/>
    <lineage>
        <taxon>Eukaryota</taxon>
        <taxon>Fungi</taxon>
        <taxon>Dikarya</taxon>
        <taxon>Ascomycota</taxon>
        <taxon>Saccharomycotina</taxon>
        <taxon>Saccharomycetes</taxon>
        <taxon>Saccharomycetales</taxon>
        <taxon>Saccharomycetaceae</taxon>
        <taxon>Torulaspora</taxon>
    </lineage>
</organism>
<dbReference type="InterPro" id="IPR036317">
    <property type="entry name" value="Cullin_homology_sf"/>
</dbReference>
<keyword evidence="2" id="KW-1185">Reference proteome</keyword>
<dbReference type="OrthoDB" id="4045473at2759"/>
<sequence>MLDLNEALIQYRERLRRLLYDKNCYCEREGHEVHRLAQFIISRSTKTLGARLEWFGSVVREEFLLYSKLLVEERSAERQPWEDIATKLSNYNIRFHSICDHIREIDRSIGYKFSKSLEFLLKHLMVRSLVEEKQELLECFKSACKCYVFNSEDCSSQISLIYRSVRDFAVAINLSGDHESTFDHQALESFTNAALECFKEYLLSEHHFSDIYKAWIRVSELNESIGYHDGHLSGIKLLFDENACHLMKSLEGILLSNDDLDALLSLRKDEEWFLELQGAYVKYREVKFSDDFERLLRSILLLNYADHCIDVPRLRNEFINGVKDVPRFHTTLINFLDISFKRNYNIIRKTVEEKPNDAQLLWALAASMLVERYTPNPQAFLQRYLKESLVPQLLMLHAKFPRYYNHKNCLQRLWIETLRERSLMEVEPYFSVIDEVLRSVKPDQTVHGSHVKLARLYISESVRSRVFADHKCDDTPIWPSLRLKNQWDEEVQRFAKEKKSLKGLFSLHTITMKSPFRLPSGQCLNILTNLTTASIISLFNNFESLNASDICRLLNTDQTADVVNSLEKLEQCGIVKQETAKIYTINEQYKAPALAAKSGVIRCI</sequence>
<evidence type="ECO:0000313" key="2">
    <source>
        <dbReference type="Proteomes" id="UP000515788"/>
    </source>
</evidence>
<dbReference type="AlphaFoldDB" id="A0A7G3ZK65"/>
<reference evidence="1 2" key="1">
    <citation type="submission" date="2020-06" db="EMBL/GenBank/DDBJ databases">
        <title>The yeast mating-type switching endonuclease HO is a domesticated member of an unorthodox homing genetic element family.</title>
        <authorList>
            <person name="Coughlan A.Y."/>
            <person name="Lombardi L."/>
            <person name="Braun-Galleani S."/>
            <person name="Martos A.R."/>
            <person name="Galeote V."/>
            <person name="Bigey F."/>
            <person name="Dequin S."/>
            <person name="Byrne K.P."/>
            <person name="Wolfe K.H."/>
        </authorList>
    </citation>
    <scope>NUCLEOTIDE SEQUENCE [LARGE SCALE GENOMIC DNA]</scope>
    <source>
        <strain evidence="1 2">CBS764</strain>
    </source>
</reference>
<gene>
    <name evidence="1" type="ORF">HG536_0F02260</name>
</gene>
<evidence type="ECO:0000313" key="1">
    <source>
        <dbReference type="EMBL" id="QLL33901.1"/>
    </source>
</evidence>
<dbReference type="GeneID" id="59327116"/>
<name>A0A7G3ZK65_9SACH</name>
<protein>
    <recommendedName>
        <fullName evidence="3">Cullin family profile domain-containing protein</fullName>
    </recommendedName>
</protein>
<dbReference type="RefSeq" id="XP_037140575.1">
    <property type="nucleotide sequence ID" value="XM_037284679.1"/>
</dbReference>
<dbReference type="EMBL" id="CP059251">
    <property type="protein sequence ID" value="QLL33901.1"/>
    <property type="molecule type" value="Genomic_DNA"/>
</dbReference>
<evidence type="ECO:0008006" key="3">
    <source>
        <dbReference type="Google" id="ProtNLM"/>
    </source>
</evidence>
<dbReference type="KEGG" id="tgb:HG536_0F02260"/>
<accession>A0A7G3ZK65</accession>
<proteinExistence type="predicted"/>
<dbReference type="Proteomes" id="UP000515788">
    <property type="component" value="Chromosome 6"/>
</dbReference>